<feature type="compositionally biased region" description="Low complexity" evidence="1">
    <location>
        <begin position="333"/>
        <end position="344"/>
    </location>
</feature>
<organism evidence="2 3">
    <name type="scientific">Polychaeton citri CBS 116435</name>
    <dbReference type="NCBI Taxonomy" id="1314669"/>
    <lineage>
        <taxon>Eukaryota</taxon>
        <taxon>Fungi</taxon>
        <taxon>Dikarya</taxon>
        <taxon>Ascomycota</taxon>
        <taxon>Pezizomycotina</taxon>
        <taxon>Dothideomycetes</taxon>
        <taxon>Dothideomycetidae</taxon>
        <taxon>Capnodiales</taxon>
        <taxon>Capnodiaceae</taxon>
        <taxon>Polychaeton</taxon>
    </lineage>
</organism>
<dbReference type="EMBL" id="MU003766">
    <property type="protein sequence ID" value="KAF2725905.1"/>
    <property type="molecule type" value="Genomic_DNA"/>
</dbReference>
<reference evidence="2" key="1">
    <citation type="journal article" date="2020" name="Stud. Mycol.">
        <title>101 Dothideomycetes genomes: a test case for predicting lifestyles and emergence of pathogens.</title>
        <authorList>
            <person name="Haridas S."/>
            <person name="Albert R."/>
            <person name="Binder M."/>
            <person name="Bloem J."/>
            <person name="Labutti K."/>
            <person name="Salamov A."/>
            <person name="Andreopoulos B."/>
            <person name="Baker S."/>
            <person name="Barry K."/>
            <person name="Bills G."/>
            <person name="Bluhm B."/>
            <person name="Cannon C."/>
            <person name="Castanera R."/>
            <person name="Culley D."/>
            <person name="Daum C."/>
            <person name="Ezra D."/>
            <person name="Gonzalez J."/>
            <person name="Henrissat B."/>
            <person name="Kuo A."/>
            <person name="Liang C."/>
            <person name="Lipzen A."/>
            <person name="Lutzoni F."/>
            <person name="Magnuson J."/>
            <person name="Mondo S."/>
            <person name="Nolan M."/>
            <person name="Ohm R."/>
            <person name="Pangilinan J."/>
            <person name="Park H.-J."/>
            <person name="Ramirez L."/>
            <person name="Alfaro M."/>
            <person name="Sun H."/>
            <person name="Tritt A."/>
            <person name="Yoshinaga Y."/>
            <person name="Zwiers L.-H."/>
            <person name="Turgeon B."/>
            <person name="Goodwin S."/>
            <person name="Spatafora J."/>
            <person name="Crous P."/>
            <person name="Grigoriev I."/>
        </authorList>
    </citation>
    <scope>NUCLEOTIDE SEQUENCE</scope>
    <source>
        <strain evidence="2">CBS 116435</strain>
    </source>
</reference>
<keyword evidence="3" id="KW-1185">Reference proteome</keyword>
<sequence>MAEIGLVASIIAVAGLGAKIGLTFYKIADELGSAGTEARTIGQEITTFSHTLTAFSQSIKGNTLNDPHLYDVAQSLFQNCRANLDDLDNLVTPVDKPDPAQSRRQSLKARWKWFLGKAKVSFLRSSLDSFKTTLLLLIGTLNYREAVDGASSRATIDALKAQVEALVDSATHANDRLAEIQNAINKSAEAQTKNAKDAGSVIVSSDGELNIVNSFTALEKDGQIQHDGQLHQQVTLADRAEMNEISAAVKSVKDEVMQMAHLALLSKSSNTQRPRRQQRSRPGQRTAYSDGSPPRTDRRRERAYYDHRSPSPSRRDANSDSRRRHHSSKSYDSDSNSDSAYYDSYDYDRPQGYRSRTRTSSGDLPREWKTRSTPQYRESADPFHTRYREDYDWQELPRSKRNPSFRKSPRHQYWTRPTYSGVGEDDTSDYFNHYQHPRSRWPHASAPLDPYAGNFEGNTQESESRRRRGEKSKRTDDYQDPPPRFKRSDPYHPSHSQQKNSFPWGMAEAFNYPPMPSPPPPTSSIPPLWSTMPPTEPQIFTDNLMPPFESTTLSSIKEEIKQLRELVQRNASREVRDDRLESLLKRLETVDESNHRKREPRGKKSKSASTASSFSSHFGFFSSKSPLYLRCSNQKSIKIPWSKDISWEDIYECVLTHENSSTRRALRDSLWKLKVYVVSDDMGIVKAVTGPKGWESVKQPGIRLITGFAQRPTSKQGGSTNFEV</sequence>
<dbReference type="AlphaFoldDB" id="A0A9P4QHK0"/>
<comment type="caution">
    <text evidence="2">The sequence shown here is derived from an EMBL/GenBank/DDBJ whole genome shotgun (WGS) entry which is preliminary data.</text>
</comment>
<proteinExistence type="predicted"/>
<accession>A0A9P4QHK0</accession>
<feature type="compositionally biased region" description="Basic residues" evidence="1">
    <location>
        <begin position="595"/>
        <end position="606"/>
    </location>
</feature>
<evidence type="ECO:0000313" key="2">
    <source>
        <dbReference type="EMBL" id="KAF2725905.1"/>
    </source>
</evidence>
<evidence type="ECO:0000313" key="3">
    <source>
        <dbReference type="Proteomes" id="UP000799441"/>
    </source>
</evidence>
<feature type="compositionally biased region" description="Basic and acidic residues" evidence="1">
    <location>
        <begin position="295"/>
        <end position="321"/>
    </location>
</feature>
<feature type="region of interest" description="Disordered" evidence="1">
    <location>
        <begin position="264"/>
        <end position="383"/>
    </location>
</feature>
<feature type="region of interest" description="Disordered" evidence="1">
    <location>
        <begin position="398"/>
        <end position="424"/>
    </location>
</feature>
<feature type="region of interest" description="Disordered" evidence="1">
    <location>
        <begin position="591"/>
        <end position="615"/>
    </location>
</feature>
<protein>
    <recommendedName>
        <fullName evidence="4">Fungal N-terminal domain-containing protein</fullName>
    </recommendedName>
</protein>
<gene>
    <name evidence="2" type="ORF">K431DRAFT_342743</name>
</gene>
<evidence type="ECO:0008006" key="4">
    <source>
        <dbReference type="Google" id="ProtNLM"/>
    </source>
</evidence>
<evidence type="ECO:0000256" key="1">
    <source>
        <dbReference type="SAM" id="MobiDB-lite"/>
    </source>
</evidence>
<feature type="region of interest" description="Disordered" evidence="1">
    <location>
        <begin position="441"/>
        <end position="501"/>
    </location>
</feature>
<dbReference type="OrthoDB" id="5431013at2759"/>
<dbReference type="Proteomes" id="UP000799441">
    <property type="component" value="Unassembled WGS sequence"/>
</dbReference>
<name>A0A9P4QHK0_9PEZI</name>
<feature type="compositionally biased region" description="Basic residues" evidence="1">
    <location>
        <begin position="399"/>
        <end position="410"/>
    </location>
</feature>